<dbReference type="GO" id="GO:0016491">
    <property type="term" value="F:oxidoreductase activity"/>
    <property type="evidence" value="ECO:0007669"/>
    <property type="project" value="UniProtKB-KW"/>
</dbReference>
<protein>
    <submittedName>
        <fullName evidence="4">Zinc-binding alcohol dehydrogenase domain-containing 2</fullName>
    </submittedName>
</protein>
<dbReference type="InterPro" id="IPR011032">
    <property type="entry name" value="GroES-like_sf"/>
</dbReference>
<dbReference type="STRING" id="554055.A0A2P6VAD6"/>
<keyword evidence="1" id="KW-0560">Oxidoreductase</keyword>
<dbReference type="EMBL" id="LHPF02000016">
    <property type="protein sequence ID" value="PSC71056.1"/>
    <property type="molecule type" value="Genomic_DNA"/>
</dbReference>
<accession>A0A2P6VAD6</accession>
<name>A0A2P6VAD6_9CHLO</name>
<dbReference type="OrthoDB" id="48317at2759"/>
<evidence type="ECO:0000256" key="1">
    <source>
        <dbReference type="ARBA" id="ARBA00023002"/>
    </source>
</evidence>
<dbReference type="SUPFAM" id="SSF51735">
    <property type="entry name" value="NAD(P)-binding Rossmann-fold domains"/>
    <property type="match status" value="2"/>
</dbReference>
<dbReference type="InterPro" id="IPR013149">
    <property type="entry name" value="ADH-like_C"/>
</dbReference>
<dbReference type="SUPFAM" id="SSF50129">
    <property type="entry name" value="GroES-like"/>
    <property type="match status" value="1"/>
</dbReference>
<keyword evidence="5" id="KW-1185">Reference proteome</keyword>
<feature type="region of interest" description="Disordered" evidence="2">
    <location>
        <begin position="127"/>
        <end position="161"/>
    </location>
</feature>
<dbReference type="SMART" id="SM00829">
    <property type="entry name" value="PKS_ER"/>
    <property type="match status" value="1"/>
</dbReference>
<evidence type="ECO:0000313" key="4">
    <source>
        <dbReference type="EMBL" id="PSC71056.1"/>
    </source>
</evidence>
<evidence type="ECO:0000259" key="3">
    <source>
        <dbReference type="SMART" id="SM00829"/>
    </source>
</evidence>
<dbReference type="InterPro" id="IPR002347">
    <property type="entry name" value="SDR_fam"/>
</dbReference>
<dbReference type="Pfam" id="PF00106">
    <property type="entry name" value="adh_short"/>
    <property type="match status" value="1"/>
</dbReference>
<sequence>MSRLQLGAALVSGGGSGIGADLSLALAERSVAVTVADIDGAAAAKVAGQIRQRGGRAISVQCDVSDSRQHLAAFQAHQAAWGRLDYALLNAGIGERGDLVWTRSGNWRQTLDIDLTAVAEGVRLATRAMVTGSPEGRRSPSPGGGDDGPRSSGGSQAPPPIKGVIMVTASAGGTFPMPEAPVYAAAKAGCINLTRSLAEPLRKQGVRICALCPQFTDTPLVQSMPRAKEVMKGTHGRLLKVEQVTQAGLALLADPTKIGTCLVVLVDGSWVEPQRTRFKSVPMPAAAAAAAVDPTLLSWATRGRPPSITRAIEVHRLSLDFGQATRIVTRQLPAALPPGCVLIRRLYAGINASDVNYTAGRYFGSKAAAEKRLPFDAGFEAVGVVAAAAPGVAGLAVGQPVATMTYGGFADWAVVLAKQAFPLPRASPEMVALMTSGLTASIALEQAGLRKGQTVLVTAAAGGTGQLAVQLAVLAGCHVLGTCSGGAKETLLKSLGCHRVINYKTESLKAVLKAEFPKGVDVVYESVGGDMFDVCVDALAPRGHLIIIGAMSQYAGGWEARAYPGIAEKLLWKSATLQGFFLLHYARDWGRHLKKLAGLLDARRLRVQMDPRRFVGLEAVAEAVQWLQSGRSVGKVFVQLPADADLPPAARARL</sequence>
<dbReference type="PRINTS" id="PR00081">
    <property type="entry name" value="GDHRDH"/>
</dbReference>
<dbReference type="AlphaFoldDB" id="A0A2P6VAD6"/>
<dbReference type="Proteomes" id="UP000239649">
    <property type="component" value="Unassembled WGS sequence"/>
</dbReference>
<evidence type="ECO:0000313" key="5">
    <source>
        <dbReference type="Proteomes" id="UP000239649"/>
    </source>
</evidence>
<dbReference type="InterPro" id="IPR020843">
    <property type="entry name" value="ER"/>
</dbReference>
<dbReference type="Gene3D" id="3.90.180.10">
    <property type="entry name" value="Medium-chain alcohol dehydrogenases, catalytic domain"/>
    <property type="match status" value="1"/>
</dbReference>
<feature type="domain" description="Enoyl reductase (ER)" evidence="3">
    <location>
        <begin position="322"/>
        <end position="638"/>
    </location>
</feature>
<proteinExistence type="predicted"/>
<organism evidence="4 5">
    <name type="scientific">Micractinium conductrix</name>
    <dbReference type="NCBI Taxonomy" id="554055"/>
    <lineage>
        <taxon>Eukaryota</taxon>
        <taxon>Viridiplantae</taxon>
        <taxon>Chlorophyta</taxon>
        <taxon>core chlorophytes</taxon>
        <taxon>Trebouxiophyceae</taxon>
        <taxon>Chlorellales</taxon>
        <taxon>Chlorellaceae</taxon>
        <taxon>Chlorella clade</taxon>
        <taxon>Micractinium</taxon>
    </lineage>
</organism>
<dbReference type="PANTHER" id="PTHR43677">
    <property type="entry name" value="SHORT-CHAIN DEHYDROGENASE/REDUCTASE"/>
    <property type="match status" value="1"/>
</dbReference>
<comment type="caution">
    <text evidence="4">The sequence shown here is derived from an EMBL/GenBank/DDBJ whole genome shotgun (WGS) entry which is preliminary data.</text>
</comment>
<dbReference type="Gene3D" id="3.40.50.720">
    <property type="entry name" value="NAD(P)-binding Rossmann-like Domain"/>
    <property type="match status" value="2"/>
</dbReference>
<gene>
    <name evidence="4" type="ORF">C2E20_5506</name>
</gene>
<reference evidence="4 5" key="1">
    <citation type="journal article" date="2018" name="Plant J.">
        <title>Genome sequences of Chlorella sorokiniana UTEX 1602 and Micractinium conductrix SAG 241.80: implications to maltose excretion by a green alga.</title>
        <authorList>
            <person name="Arriola M.B."/>
            <person name="Velmurugan N."/>
            <person name="Zhang Y."/>
            <person name="Plunkett M.H."/>
            <person name="Hondzo H."/>
            <person name="Barney B.M."/>
        </authorList>
    </citation>
    <scope>NUCLEOTIDE SEQUENCE [LARGE SCALE GENOMIC DNA]</scope>
    <source>
        <strain evidence="4 5">SAG 241.80</strain>
    </source>
</reference>
<dbReference type="InterPro" id="IPR036291">
    <property type="entry name" value="NAD(P)-bd_dom_sf"/>
</dbReference>
<dbReference type="InterPro" id="IPR051397">
    <property type="entry name" value="Zn-ADH-like_protein"/>
</dbReference>
<dbReference type="FunFam" id="3.40.50.720:FF:000121">
    <property type="entry name" value="Prostaglandin reductase 2"/>
    <property type="match status" value="1"/>
</dbReference>
<dbReference type="GO" id="GO:0005739">
    <property type="term" value="C:mitochondrion"/>
    <property type="evidence" value="ECO:0007669"/>
    <property type="project" value="TreeGrafter"/>
</dbReference>
<dbReference type="Pfam" id="PF13561">
    <property type="entry name" value="adh_short_C2"/>
    <property type="match status" value="1"/>
</dbReference>
<dbReference type="Pfam" id="PF08240">
    <property type="entry name" value="ADH_N"/>
    <property type="match status" value="1"/>
</dbReference>
<dbReference type="PANTHER" id="PTHR43677:SF3">
    <property type="entry name" value="PROSTAGLANDIN REDUCTASE 3"/>
    <property type="match status" value="1"/>
</dbReference>
<evidence type="ECO:0000256" key="2">
    <source>
        <dbReference type="SAM" id="MobiDB-lite"/>
    </source>
</evidence>
<dbReference type="InterPro" id="IPR013154">
    <property type="entry name" value="ADH-like_N"/>
</dbReference>
<dbReference type="Pfam" id="PF00107">
    <property type="entry name" value="ADH_zinc_N"/>
    <property type="match status" value="1"/>
</dbReference>